<protein>
    <recommendedName>
        <fullName evidence="3">Peptidyl-prolyl cis-trans isomerase</fullName>
        <shortName evidence="3">PPIase</shortName>
        <ecNumber evidence="3">5.2.1.8</ecNumber>
    </recommendedName>
</protein>
<organism evidence="6 7">
    <name type="scientific">Novosphingobium cyanobacteriorum</name>
    <dbReference type="NCBI Taxonomy" id="3024215"/>
    <lineage>
        <taxon>Bacteria</taxon>
        <taxon>Pseudomonadati</taxon>
        <taxon>Pseudomonadota</taxon>
        <taxon>Alphaproteobacteria</taxon>
        <taxon>Sphingomonadales</taxon>
        <taxon>Sphingomonadaceae</taxon>
        <taxon>Novosphingobium</taxon>
    </lineage>
</organism>
<dbReference type="InterPro" id="IPR002130">
    <property type="entry name" value="Cyclophilin-type_PPIase_dom"/>
</dbReference>
<feature type="chain" id="PRO_5044983345" description="Peptidyl-prolyl cis-trans isomerase" evidence="3">
    <location>
        <begin position="33"/>
        <end position="244"/>
    </location>
</feature>
<comment type="catalytic activity">
    <reaction evidence="3">
        <text>[protein]-peptidylproline (omega=180) = [protein]-peptidylproline (omega=0)</text>
        <dbReference type="Rhea" id="RHEA:16237"/>
        <dbReference type="Rhea" id="RHEA-COMP:10747"/>
        <dbReference type="Rhea" id="RHEA-COMP:10748"/>
        <dbReference type="ChEBI" id="CHEBI:83833"/>
        <dbReference type="ChEBI" id="CHEBI:83834"/>
        <dbReference type="EC" id="5.2.1.8"/>
    </reaction>
</comment>
<keyword evidence="7" id="KW-1185">Reference proteome</keyword>
<evidence type="ECO:0000256" key="4">
    <source>
        <dbReference type="SAM" id="MobiDB-lite"/>
    </source>
</evidence>
<dbReference type="CDD" id="cd00317">
    <property type="entry name" value="cyclophilin"/>
    <property type="match status" value="1"/>
</dbReference>
<comment type="caution">
    <text evidence="6">The sequence shown here is derived from an EMBL/GenBank/DDBJ whole genome shotgun (WGS) entry which is preliminary data.</text>
</comment>
<proteinExistence type="inferred from homology"/>
<evidence type="ECO:0000313" key="7">
    <source>
        <dbReference type="Proteomes" id="UP001222770"/>
    </source>
</evidence>
<sequence>MMSSTGGSLMLSRFLITMAASTVLLAGAPALAQGAPGKDPVKPIKVDRVVSSQAVQYAVDMDPTHDPENVLYLDLSNGGRVTIRLKPDWAPHHVERIKQLVREGFYDGIIFHRVIDGFMAQTGDPTGTGQGGSKLPDLKAEFNDVPHLRGTVSMARTDEPDSANSQFFIVFYPRMGLDHKYTNFARVIGGMDAVDAIVRGEPPANPTRIVQASIGADNKPRPAPPAPAAAPAITADMLSNSRSN</sequence>
<dbReference type="Gene3D" id="2.40.100.10">
    <property type="entry name" value="Cyclophilin-like"/>
    <property type="match status" value="1"/>
</dbReference>
<feature type="signal peptide" evidence="3">
    <location>
        <begin position="1"/>
        <end position="32"/>
    </location>
</feature>
<dbReference type="GO" id="GO:0016853">
    <property type="term" value="F:isomerase activity"/>
    <property type="evidence" value="ECO:0007669"/>
    <property type="project" value="UniProtKB-KW"/>
</dbReference>
<dbReference type="Proteomes" id="UP001222770">
    <property type="component" value="Unassembled WGS sequence"/>
</dbReference>
<dbReference type="PROSITE" id="PS50072">
    <property type="entry name" value="CSA_PPIASE_2"/>
    <property type="match status" value="1"/>
</dbReference>
<dbReference type="EC" id="5.2.1.8" evidence="3"/>
<keyword evidence="1 3" id="KW-0697">Rotamase</keyword>
<dbReference type="SUPFAM" id="SSF50891">
    <property type="entry name" value="Cyclophilin-like"/>
    <property type="match status" value="1"/>
</dbReference>
<gene>
    <name evidence="6" type="ORF">POM99_00465</name>
</gene>
<dbReference type="InterPro" id="IPR044666">
    <property type="entry name" value="Cyclophilin_A-like"/>
</dbReference>
<accession>A0ABT6CCJ2</accession>
<dbReference type="Pfam" id="PF00160">
    <property type="entry name" value="Pro_isomerase"/>
    <property type="match status" value="1"/>
</dbReference>
<comment type="similarity">
    <text evidence="3">Belongs to the cyclophilin-type PPIase family.</text>
</comment>
<dbReference type="PANTHER" id="PTHR45625:SF4">
    <property type="entry name" value="PEPTIDYLPROLYL ISOMERASE DOMAIN AND WD REPEAT-CONTAINING PROTEIN 1"/>
    <property type="match status" value="1"/>
</dbReference>
<keyword evidence="2 3" id="KW-0413">Isomerase</keyword>
<evidence type="ECO:0000259" key="5">
    <source>
        <dbReference type="PROSITE" id="PS50072"/>
    </source>
</evidence>
<dbReference type="InterPro" id="IPR029000">
    <property type="entry name" value="Cyclophilin-like_dom_sf"/>
</dbReference>
<dbReference type="EMBL" id="JAROCY010000001">
    <property type="protein sequence ID" value="MDF8331660.1"/>
    <property type="molecule type" value="Genomic_DNA"/>
</dbReference>
<evidence type="ECO:0000256" key="2">
    <source>
        <dbReference type="ARBA" id="ARBA00023235"/>
    </source>
</evidence>
<evidence type="ECO:0000256" key="3">
    <source>
        <dbReference type="RuleBase" id="RU363019"/>
    </source>
</evidence>
<evidence type="ECO:0000256" key="1">
    <source>
        <dbReference type="ARBA" id="ARBA00023110"/>
    </source>
</evidence>
<feature type="region of interest" description="Disordered" evidence="4">
    <location>
        <begin position="215"/>
        <end position="244"/>
    </location>
</feature>
<reference evidence="6 7" key="1">
    <citation type="submission" date="2023-03" db="EMBL/GenBank/DDBJ databases">
        <title>Novosphingobium cyanobacteriorum sp. nov., isolated from a eutrophic reservoir during the Microcystis bloom period.</title>
        <authorList>
            <person name="Kang M."/>
            <person name="Le V."/>
            <person name="Ko S.-R."/>
            <person name="Lee S.-A."/>
            <person name="Ahn C.-Y."/>
        </authorList>
    </citation>
    <scope>NUCLEOTIDE SEQUENCE [LARGE SCALE GENOMIC DNA]</scope>
    <source>
        <strain evidence="6 7">HBC54</strain>
    </source>
</reference>
<evidence type="ECO:0000313" key="6">
    <source>
        <dbReference type="EMBL" id="MDF8331660.1"/>
    </source>
</evidence>
<dbReference type="PRINTS" id="PR00153">
    <property type="entry name" value="CSAPPISMRASE"/>
</dbReference>
<name>A0ABT6CCJ2_9SPHN</name>
<comment type="function">
    <text evidence="3">PPIases accelerate the folding of proteins. It catalyzes the cis-trans isomerization of proline imidic peptide bonds in oligopeptides.</text>
</comment>
<keyword evidence="3" id="KW-0732">Signal</keyword>
<dbReference type="PANTHER" id="PTHR45625">
    <property type="entry name" value="PEPTIDYL-PROLYL CIS-TRANS ISOMERASE-RELATED"/>
    <property type="match status" value="1"/>
</dbReference>
<feature type="domain" description="PPIase cyclophilin-type" evidence="5">
    <location>
        <begin position="79"/>
        <end position="220"/>
    </location>
</feature>